<dbReference type="RefSeq" id="WP_167994451.1">
    <property type="nucleotide sequence ID" value="NZ_JAATJL010000001.1"/>
</dbReference>
<dbReference type="Proteomes" id="UP000547458">
    <property type="component" value="Unassembled WGS sequence"/>
</dbReference>
<comment type="caution">
    <text evidence="1">The sequence shown here is derived from an EMBL/GenBank/DDBJ whole genome shotgun (WGS) entry which is preliminary data.</text>
</comment>
<evidence type="ECO:0000313" key="1">
    <source>
        <dbReference type="EMBL" id="NJC23329.1"/>
    </source>
</evidence>
<name>A0A846RQH0_9MICC</name>
<keyword evidence="2" id="KW-1185">Reference proteome</keyword>
<protein>
    <submittedName>
        <fullName evidence="1">Uncharacterized protein</fullName>
    </submittedName>
</protein>
<proteinExistence type="predicted"/>
<dbReference type="EMBL" id="JAATJL010000001">
    <property type="protein sequence ID" value="NJC23329.1"/>
    <property type="molecule type" value="Genomic_DNA"/>
</dbReference>
<accession>A0A846RQH0</accession>
<dbReference type="AlphaFoldDB" id="A0A846RQH0"/>
<gene>
    <name evidence="1" type="ORF">BJ994_002405</name>
</gene>
<sequence>MSRQKKALLAGLCAAVAALLIGGLLFGWDSGALLIAGGCGLGAYLGGQWGNQKAKETDAYREEWLGKRKNAAQPNQPEE</sequence>
<organism evidence="1 2">
    <name type="scientific">Arthrobacter pigmenti</name>
    <dbReference type="NCBI Taxonomy" id="271432"/>
    <lineage>
        <taxon>Bacteria</taxon>
        <taxon>Bacillati</taxon>
        <taxon>Actinomycetota</taxon>
        <taxon>Actinomycetes</taxon>
        <taxon>Micrococcales</taxon>
        <taxon>Micrococcaceae</taxon>
        <taxon>Arthrobacter</taxon>
    </lineage>
</organism>
<reference evidence="1 2" key="1">
    <citation type="submission" date="2020-03" db="EMBL/GenBank/DDBJ databases">
        <title>Sequencing the genomes of 1000 actinobacteria strains.</title>
        <authorList>
            <person name="Klenk H.-P."/>
        </authorList>
    </citation>
    <scope>NUCLEOTIDE SEQUENCE [LARGE SCALE GENOMIC DNA]</scope>
    <source>
        <strain evidence="1 2">DSM 16403</strain>
    </source>
</reference>
<evidence type="ECO:0000313" key="2">
    <source>
        <dbReference type="Proteomes" id="UP000547458"/>
    </source>
</evidence>